<dbReference type="GO" id="GO:0005975">
    <property type="term" value="P:carbohydrate metabolic process"/>
    <property type="evidence" value="ECO:0007669"/>
    <property type="project" value="InterPro"/>
</dbReference>
<evidence type="ECO:0000256" key="8">
    <source>
        <dbReference type="RuleBase" id="RU004335"/>
    </source>
</evidence>
<comment type="caution">
    <text evidence="9">The sequence shown here is derived from an EMBL/GenBank/DDBJ whole genome shotgun (WGS) entry which is preliminary data.</text>
</comment>
<evidence type="ECO:0000256" key="5">
    <source>
        <dbReference type="ARBA" id="ARBA00023295"/>
    </source>
</evidence>
<evidence type="ECO:0000256" key="6">
    <source>
        <dbReference type="ARBA" id="ARBA00033335"/>
    </source>
</evidence>
<name>A0A444Z212_ARAHY</name>
<keyword evidence="4" id="KW-0378">Hydrolase</keyword>
<organism evidence="9 10">
    <name type="scientific">Arachis hypogaea</name>
    <name type="common">Peanut</name>
    <dbReference type="NCBI Taxonomy" id="3818"/>
    <lineage>
        <taxon>Eukaryota</taxon>
        <taxon>Viridiplantae</taxon>
        <taxon>Streptophyta</taxon>
        <taxon>Embryophyta</taxon>
        <taxon>Tracheophyta</taxon>
        <taxon>Spermatophyta</taxon>
        <taxon>Magnoliopsida</taxon>
        <taxon>eudicotyledons</taxon>
        <taxon>Gunneridae</taxon>
        <taxon>Pentapetalae</taxon>
        <taxon>rosids</taxon>
        <taxon>fabids</taxon>
        <taxon>Fabales</taxon>
        <taxon>Fabaceae</taxon>
        <taxon>Papilionoideae</taxon>
        <taxon>50 kb inversion clade</taxon>
        <taxon>dalbergioids sensu lato</taxon>
        <taxon>Dalbergieae</taxon>
        <taxon>Pterocarpus clade</taxon>
        <taxon>Arachis</taxon>
    </lineage>
</organism>
<keyword evidence="5" id="KW-0326">Glycosidase</keyword>
<dbReference type="Proteomes" id="UP000289738">
    <property type="component" value="Chromosome B05"/>
</dbReference>
<dbReference type="GO" id="GO:0042973">
    <property type="term" value="F:glucan endo-1,3-beta-D-glucosidase activity"/>
    <property type="evidence" value="ECO:0007669"/>
    <property type="project" value="UniProtKB-EC"/>
</dbReference>
<dbReference type="Pfam" id="PF00332">
    <property type="entry name" value="Glyco_hydro_17"/>
    <property type="match status" value="1"/>
</dbReference>
<accession>A0A444Z212</accession>
<dbReference type="SUPFAM" id="SSF51445">
    <property type="entry name" value="(Trans)glycosidases"/>
    <property type="match status" value="1"/>
</dbReference>
<dbReference type="PANTHER" id="PTHR32227">
    <property type="entry name" value="GLUCAN ENDO-1,3-BETA-GLUCOSIDASE BG1-RELATED-RELATED"/>
    <property type="match status" value="1"/>
</dbReference>
<evidence type="ECO:0000256" key="7">
    <source>
        <dbReference type="ARBA" id="ARBA00033417"/>
    </source>
</evidence>
<protein>
    <recommendedName>
        <fullName evidence="3">glucan endo-1,3-beta-D-glucosidase</fullName>
        <ecNumber evidence="3">3.2.1.39</ecNumber>
    </recommendedName>
    <alternativeName>
        <fullName evidence="6">(1-&gt;3)-beta-glucan endohydrolase</fullName>
    </alternativeName>
    <alternativeName>
        <fullName evidence="7">Beta-1,3-endoglucanase</fullName>
    </alternativeName>
</protein>
<sequence>MIYNKHFNGGATTSNPTYQTQITGIQVSNKVYTYENSTMFQYLVPAVINIQNALSQLGISSNIQVSSPSSLAVLQESYHPSVVAFAYAKLGFNMVKTGFQKGGGLQKGTVMKQEK</sequence>
<evidence type="ECO:0000313" key="9">
    <source>
        <dbReference type="EMBL" id="RYR08205.1"/>
    </source>
</evidence>
<dbReference type="InterPro" id="IPR017853">
    <property type="entry name" value="GH"/>
</dbReference>
<dbReference type="EMBL" id="SDMP01000015">
    <property type="protein sequence ID" value="RYR08205.1"/>
    <property type="molecule type" value="Genomic_DNA"/>
</dbReference>
<evidence type="ECO:0000256" key="3">
    <source>
        <dbReference type="ARBA" id="ARBA00012780"/>
    </source>
</evidence>
<dbReference type="AlphaFoldDB" id="A0A444Z212"/>
<comment type="similarity">
    <text evidence="2 8">Belongs to the glycosyl hydrolase 17 family.</text>
</comment>
<reference evidence="9 10" key="1">
    <citation type="submission" date="2019-01" db="EMBL/GenBank/DDBJ databases">
        <title>Sequencing of cultivated peanut Arachis hypogaea provides insights into genome evolution and oil improvement.</title>
        <authorList>
            <person name="Chen X."/>
        </authorList>
    </citation>
    <scope>NUCLEOTIDE SEQUENCE [LARGE SCALE GENOMIC DNA]</scope>
    <source>
        <strain evidence="10">cv. Fuhuasheng</strain>
        <tissue evidence="9">Leaves</tissue>
    </source>
</reference>
<gene>
    <name evidence="9" type="ORF">Ahy_B05g075779</name>
</gene>
<evidence type="ECO:0000256" key="2">
    <source>
        <dbReference type="ARBA" id="ARBA00008773"/>
    </source>
</evidence>
<keyword evidence="10" id="KW-1185">Reference proteome</keyword>
<dbReference type="InterPro" id="IPR000490">
    <property type="entry name" value="Glyco_hydro_17"/>
</dbReference>
<evidence type="ECO:0000256" key="1">
    <source>
        <dbReference type="ARBA" id="ARBA00000382"/>
    </source>
</evidence>
<dbReference type="InterPro" id="IPR044965">
    <property type="entry name" value="Glyco_hydro_17_plant"/>
</dbReference>
<evidence type="ECO:0000313" key="10">
    <source>
        <dbReference type="Proteomes" id="UP000289738"/>
    </source>
</evidence>
<dbReference type="Gene3D" id="3.20.20.80">
    <property type="entry name" value="Glycosidases"/>
    <property type="match status" value="1"/>
</dbReference>
<comment type="catalytic activity">
    <reaction evidence="1">
        <text>Hydrolysis of (1-&gt;3)-beta-D-glucosidic linkages in (1-&gt;3)-beta-D-glucans.</text>
        <dbReference type="EC" id="3.2.1.39"/>
    </reaction>
</comment>
<dbReference type="EC" id="3.2.1.39" evidence="3"/>
<dbReference type="STRING" id="3818.A0A444Z212"/>
<proteinExistence type="inferred from homology"/>
<evidence type="ECO:0000256" key="4">
    <source>
        <dbReference type="ARBA" id="ARBA00022801"/>
    </source>
</evidence>